<sequence length="1045" mass="118492">MHAVYYYASCKTNTAMGQITLFVRRSTYWFITVNLDKVRFLNTAKPNRLVITSLECPNDRSSSLRCSSSKTSPFRARNEFGTERANAGWERREIPEKTRRQTVSSGTIPTCHIPVTRPGTEPGANRSDTAALSLLPHTWQYRIRYLFHCKFAIGSEASRACLTNCNPIAKVGRVDLGAWAVDPSGRRYTSRPHTTRVTKVTAHDGLACPRRTPSTHQPSPYTSEPSADPPSTQCCQCEASYPTSCSEAPRRISGKKTRYCTQTNPAKEYSAPTGPYSTGHQFPEYWSGCPKPVEWPPSPDLSHLDFYLWGHLKAMHYLCSLHLYDCYDPANRRRQVDKSPTLWMSYLVEDSSLRVVMVSSKCARLQQSALVKGYYFSYKEPHYLDQLFIYGLCDAMTIYRNIYQKIFIVTRVFLLIFLVPHQNITPRRHLELVLIAYRTLRWTHNHTPHPSVALPSGESGVPRTYQSSNSLTRALAPCVSLPEDGNRLQFPKRRILSVCRTMPVFSGISHFPRPCIPALFHTFLASPTSALKTHYFKSHPILFNPLGYPVIIHFKISTLLLSLELPAIPQWANLVCTVQRHDENTARIAHRCDEALEVRVSIARIAPWLLDLGRGVPTGVRHTPLSFKENLEHVQARAAVLLLSVPFAATSCSNTILYSEIPHRSPKWFGDESKESIVAAYWVEGVVKEGQTRVVRSGIHLSKKKLKSRIAVVQSDMSSLACRMSAVSHSFLPSSGKRVSDALTLHCLLYVPSHLAARRIFSHLKITIEEMVEATRYSFTQHGQDDKEVLSLHTSPDITMLRVLSVGITGKPLVRHKATLNGAVVAQRLERSSPTNADRDRSWTFALGNRARRCCWSAGFLVDLPFSPPFHASAVTYSHHFALIAEVYQLNSVNFGMFSKIPEETAELRHQVLTQKEKLDILVRHADTERDYLLTMIGPSWWWWWRHLGVILEAFWSQRLIPAFDVSTPECDWSEAITCDGYITSNNYFHQCNTIVSYWYGAIDFFSCDTYINTSSTIIYRCYSTNDFFSCNIYEIFNGAIRVSG</sequence>
<keyword evidence="3" id="KW-1185">Reference proteome</keyword>
<comment type="caution">
    <text evidence="2">The sequence shown here is derived from an EMBL/GenBank/DDBJ whole genome shotgun (WGS) entry which is preliminary data.</text>
</comment>
<feature type="compositionally biased region" description="Polar residues" evidence="1">
    <location>
        <begin position="212"/>
        <end position="227"/>
    </location>
</feature>
<reference evidence="2 3" key="1">
    <citation type="submission" date="2023-02" db="EMBL/GenBank/DDBJ databases">
        <title>LHISI_Scaffold_Assembly.</title>
        <authorList>
            <person name="Stuart O.P."/>
            <person name="Cleave R."/>
            <person name="Magrath M.J.L."/>
            <person name="Mikheyev A.S."/>
        </authorList>
    </citation>
    <scope>NUCLEOTIDE SEQUENCE [LARGE SCALE GENOMIC DNA]</scope>
    <source>
        <strain evidence="2">Daus_M_001</strain>
        <tissue evidence="2">Leg muscle</tissue>
    </source>
</reference>
<accession>A0ABQ9GT37</accession>
<gene>
    <name evidence="2" type="ORF">PR048_023102</name>
</gene>
<feature type="region of interest" description="Disordered" evidence="1">
    <location>
        <begin position="96"/>
        <end position="124"/>
    </location>
</feature>
<evidence type="ECO:0000313" key="2">
    <source>
        <dbReference type="EMBL" id="KAJ8875207.1"/>
    </source>
</evidence>
<dbReference type="Proteomes" id="UP001159363">
    <property type="component" value="Chromosome 8"/>
</dbReference>
<name>A0ABQ9GT37_9NEOP</name>
<protein>
    <submittedName>
        <fullName evidence="2">Uncharacterized protein</fullName>
    </submittedName>
</protein>
<feature type="region of interest" description="Disordered" evidence="1">
    <location>
        <begin position="205"/>
        <end position="227"/>
    </location>
</feature>
<dbReference type="EMBL" id="JARBHB010000009">
    <property type="protein sequence ID" value="KAJ8875207.1"/>
    <property type="molecule type" value="Genomic_DNA"/>
</dbReference>
<evidence type="ECO:0000256" key="1">
    <source>
        <dbReference type="SAM" id="MobiDB-lite"/>
    </source>
</evidence>
<proteinExistence type="predicted"/>
<evidence type="ECO:0000313" key="3">
    <source>
        <dbReference type="Proteomes" id="UP001159363"/>
    </source>
</evidence>
<organism evidence="2 3">
    <name type="scientific">Dryococelus australis</name>
    <dbReference type="NCBI Taxonomy" id="614101"/>
    <lineage>
        <taxon>Eukaryota</taxon>
        <taxon>Metazoa</taxon>
        <taxon>Ecdysozoa</taxon>
        <taxon>Arthropoda</taxon>
        <taxon>Hexapoda</taxon>
        <taxon>Insecta</taxon>
        <taxon>Pterygota</taxon>
        <taxon>Neoptera</taxon>
        <taxon>Polyneoptera</taxon>
        <taxon>Phasmatodea</taxon>
        <taxon>Verophasmatodea</taxon>
        <taxon>Anareolatae</taxon>
        <taxon>Phasmatidae</taxon>
        <taxon>Eurycanthinae</taxon>
        <taxon>Dryococelus</taxon>
    </lineage>
</organism>